<proteinExistence type="predicted"/>
<dbReference type="Proteomes" id="UP000018144">
    <property type="component" value="Unassembled WGS sequence"/>
</dbReference>
<evidence type="ECO:0000313" key="2">
    <source>
        <dbReference type="EMBL" id="CCX13230.1"/>
    </source>
</evidence>
<accession>U4LER5</accession>
<organism evidence="2 3">
    <name type="scientific">Pyronema omphalodes (strain CBS 100304)</name>
    <name type="common">Pyronema confluens</name>
    <dbReference type="NCBI Taxonomy" id="1076935"/>
    <lineage>
        <taxon>Eukaryota</taxon>
        <taxon>Fungi</taxon>
        <taxon>Dikarya</taxon>
        <taxon>Ascomycota</taxon>
        <taxon>Pezizomycotina</taxon>
        <taxon>Pezizomycetes</taxon>
        <taxon>Pezizales</taxon>
        <taxon>Pyronemataceae</taxon>
        <taxon>Pyronema</taxon>
    </lineage>
</organism>
<evidence type="ECO:0000256" key="1">
    <source>
        <dbReference type="SAM" id="MobiDB-lite"/>
    </source>
</evidence>
<feature type="compositionally biased region" description="Basic and acidic residues" evidence="1">
    <location>
        <begin position="33"/>
        <end position="49"/>
    </location>
</feature>
<feature type="region of interest" description="Disordered" evidence="1">
    <location>
        <begin position="24"/>
        <end position="57"/>
    </location>
</feature>
<dbReference type="AlphaFoldDB" id="U4LER5"/>
<reference evidence="2 3" key="1">
    <citation type="journal article" date="2013" name="PLoS Genet.">
        <title>The genome and development-dependent transcriptomes of Pyronema confluens: a window into fungal evolution.</title>
        <authorList>
            <person name="Traeger S."/>
            <person name="Altegoer F."/>
            <person name="Freitag M."/>
            <person name="Gabaldon T."/>
            <person name="Kempken F."/>
            <person name="Kumar A."/>
            <person name="Marcet-Houben M."/>
            <person name="Poggeler S."/>
            <person name="Stajich J.E."/>
            <person name="Nowrousian M."/>
        </authorList>
    </citation>
    <scope>NUCLEOTIDE SEQUENCE [LARGE SCALE GENOMIC DNA]</scope>
    <source>
        <strain evidence="3">CBS 100304</strain>
        <tissue evidence="2">Vegetative mycelium</tissue>
    </source>
</reference>
<protein>
    <submittedName>
        <fullName evidence="2">Uncharacterized protein</fullName>
    </submittedName>
</protein>
<dbReference type="EMBL" id="HF935790">
    <property type="protein sequence ID" value="CCX13230.1"/>
    <property type="molecule type" value="Genomic_DNA"/>
</dbReference>
<keyword evidence="3" id="KW-1185">Reference proteome</keyword>
<name>U4LER5_PYROM</name>
<sequence>MELQFADKPKCTARDDFNETNTVSNLSTIDSSRSSKHDRYTPAADDSRTRSSNKTQSHRLLIPVPFPAFTRTKLRLPTVNFFSCHRDTLYCRSFRFTLVMFEGGRMWDNRMSTWRMEKKEAERKAAKDIAKEVAEKRRKMRELCKPITSRPFLKPKGYHLYIYLQPDPSYAPELCQALPSFRSFTYHPTATKLLFFDPRCSKAEECGTTECQLGAWRRSLPCGGRQTAHAETCHLPPPRGL</sequence>
<gene>
    <name evidence="2" type="ORF">PCON_12823</name>
</gene>
<evidence type="ECO:0000313" key="3">
    <source>
        <dbReference type="Proteomes" id="UP000018144"/>
    </source>
</evidence>